<evidence type="ECO:0000313" key="17">
    <source>
        <dbReference type="EMBL" id="CAG9812093.1"/>
    </source>
</evidence>
<comment type="similarity">
    <text evidence="5 15">Belongs to the cytochrome P450 family.</text>
</comment>
<evidence type="ECO:0000256" key="11">
    <source>
        <dbReference type="ARBA" id="ARBA00023004"/>
    </source>
</evidence>
<comment type="function">
    <text evidence="2">May be involved in the metabolism of insect hormones and in the breakdown of synthetic insecticides.</text>
</comment>
<evidence type="ECO:0008006" key="19">
    <source>
        <dbReference type="Google" id="ProtNLM"/>
    </source>
</evidence>
<dbReference type="SUPFAM" id="SSF48264">
    <property type="entry name" value="Cytochrome P450"/>
    <property type="match status" value="1"/>
</dbReference>
<dbReference type="InterPro" id="IPR002401">
    <property type="entry name" value="Cyt_P450_E_grp-I"/>
</dbReference>
<organism evidence="17 18">
    <name type="scientific">Chironomus riparius</name>
    <dbReference type="NCBI Taxonomy" id="315576"/>
    <lineage>
        <taxon>Eukaryota</taxon>
        <taxon>Metazoa</taxon>
        <taxon>Ecdysozoa</taxon>
        <taxon>Arthropoda</taxon>
        <taxon>Hexapoda</taxon>
        <taxon>Insecta</taxon>
        <taxon>Pterygota</taxon>
        <taxon>Neoptera</taxon>
        <taxon>Endopterygota</taxon>
        <taxon>Diptera</taxon>
        <taxon>Nematocera</taxon>
        <taxon>Chironomoidea</taxon>
        <taxon>Chironomidae</taxon>
        <taxon>Chironominae</taxon>
        <taxon>Chironomus</taxon>
    </lineage>
</organism>
<evidence type="ECO:0000256" key="2">
    <source>
        <dbReference type="ARBA" id="ARBA00003690"/>
    </source>
</evidence>
<dbReference type="InterPro" id="IPR001128">
    <property type="entry name" value="Cyt_P450"/>
</dbReference>
<keyword evidence="18" id="KW-1185">Reference proteome</keyword>
<comment type="cofactor">
    <cofactor evidence="1 14">
        <name>heme</name>
        <dbReference type="ChEBI" id="CHEBI:30413"/>
    </cofactor>
</comment>
<accession>A0A9N9S688</accession>
<dbReference type="PROSITE" id="PS00086">
    <property type="entry name" value="CYTOCHROME_P450"/>
    <property type="match status" value="1"/>
</dbReference>
<keyword evidence="16" id="KW-1133">Transmembrane helix</keyword>
<dbReference type="PRINTS" id="PR00463">
    <property type="entry name" value="EP450I"/>
</dbReference>
<dbReference type="EMBL" id="OU895880">
    <property type="protein sequence ID" value="CAG9812093.1"/>
    <property type="molecule type" value="Genomic_DNA"/>
</dbReference>
<evidence type="ECO:0000256" key="14">
    <source>
        <dbReference type="PIRSR" id="PIRSR602401-1"/>
    </source>
</evidence>
<protein>
    <recommendedName>
        <fullName evidence="19">Cytochrome P450</fullName>
    </recommendedName>
</protein>
<dbReference type="InterPro" id="IPR036396">
    <property type="entry name" value="Cyt_P450_sf"/>
</dbReference>
<dbReference type="InterPro" id="IPR050476">
    <property type="entry name" value="Insect_CytP450_Detox"/>
</dbReference>
<dbReference type="AlphaFoldDB" id="A0A9N9S688"/>
<feature type="binding site" description="axial binding residue" evidence="14">
    <location>
        <position position="456"/>
    </location>
    <ligand>
        <name>heme</name>
        <dbReference type="ChEBI" id="CHEBI:30413"/>
    </ligand>
    <ligandPart>
        <name>Fe</name>
        <dbReference type="ChEBI" id="CHEBI:18248"/>
    </ligandPart>
</feature>
<dbReference type="PRINTS" id="PR00385">
    <property type="entry name" value="P450"/>
</dbReference>
<gene>
    <name evidence="17" type="ORF">CHIRRI_LOCUS14897</name>
</gene>
<name>A0A9N9S688_9DIPT</name>
<evidence type="ECO:0000256" key="16">
    <source>
        <dbReference type="SAM" id="Phobius"/>
    </source>
</evidence>
<dbReference type="GO" id="GO:0016705">
    <property type="term" value="F:oxidoreductase activity, acting on paired donors, with incorporation or reduction of molecular oxygen"/>
    <property type="evidence" value="ECO:0007669"/>
    <property type="project" value="InterPro"/>
</dbReference>
<dbReference type="InterPro" id="IPR017972">
    <property type="entry name" value="Cyt_P450_CS"/>
</dbReference>
<dbReference type="GO" id="GO:0020037">
    <property type="term" value="F:heme binding"/>
    <property type="evidence" value="ECO:0007669"/>
    <property type="project" value="InterPro"/>
</dbReference>
<keyword evidence="9" id="KW-0492">Microsome</keyword>
<comment type="subcellular location">
    <subcellularLocation>
        <location evidence="4">Endoplasmic reticulum membrane</location>
        <topology evidence="4">Peripheral membrane protein</topology>
    </subcellularLocation>
    <subcellularLocation>
        <location evidence="3">Microsome membrane</location>
        <topology evidence="3">Peripheral membrane protein</topology>
    </subcellularLocation>
</comment>
<dbReference type="CDD" id="cd11056">
    <property type="entry name" value="CYP6-like"/>
    <property type="match status" value="1"/>
</dbReference>
<keyword evidence="12 15" id="KW-0503">Monooxygenase</keyword>
<dbReference type="GO" id="GO:0004497">
    <property type="term" value="F:monooxygenase activity"/>
    <property type="evidence" value="ECO:0007669"/>
    <property type="project" value="UniProtKB-KW"/>
</dbReference>
<evidence type="ECO:0000256" key="6">
    <source>
        <dbReference type="ARBA" id="ARBA00022617"/>
    </source>
</evidence>
<sequence>MWFCEGICGTLSNILLIIAVILALHYVYLLSNRNYWINRGVFSPNSGALFGNLPGQVNGKRHIMYELDELYKKYKSSHAYIGIFNFRSPRFLVFDPEVAKDILVKYFKNFQGTELYGKIDEKSDPLLGGHMFVHIGEKWKNTRQSISPAFTNLRIKATHPIYVNVYEKMKNFIKNEGTKKNFSGFDAKDLCARFTLSVVSNSIYNVDPKVFDGSESEILARAQSFLTPSKKFMIFSILYSIYPFLTKYFKMTFTQPGSEKFFLNLMMDSMRQREASGIKNLDYLEYLIGLKHRKEIDDLGIASHGASFLIDGYDTSSNAIAAALYELARNKKIQSKLREEIKSKMPNDEDFTYDNIMALDYLDQIWHETLRCHNPGSYLARLCTDPITLNLPKEKKVHFIPGDVVYIPVQSIFKDPEYFNNPLKFSPERFAPENGGVKAFMDRGVFFPFGLGPRICIGNRFALAQGKFGIAALIRDFEVSLNPKTVEDSEIHPQAIIVGVTNCFLEFKEI</sequence>
<dbReference type="GO" id="GO:0005789">
    <property type="term" value="C:endoplasmic reticulum membrane"/>
    <property type="evidence" value="ECO:0007669"/>
    <property type="project" value="UniProtKB-SubCell"/>
</dbReference>
<evidence type="ECO:0000256" key="13">
    <source>
        <dbReference type="ARBA" id="ARBA00023136"/>
    </source>
</evidence>
<evidence type="ECO:0000256" key="1">
    <source>
        <dbReference type="ARBA" id="ARBA00001971"/>
    </source>
</evidence>
<dbReference type="PANTHER" id="PTHR24292:SF84">
    <property type="entry name" value="CYTOCHROME P450 28A5-RELATED"/>
    <property type="match status" value="1"/>
</dbReference>
<evidence type="ECO:0000256" key="12">
    <source>
        <dbReference type="ARBA" id="ARBA00023033"/>
    </source>
</evidence>
<dbReference type="Proteomes" id="UP001153620">
    <property type="component" value="Chromosome 4"/>
</dbReference>
<keyword evidence="10 15" id="KW-0560">Oxidoreductase</keyword>
<dbReference type="Gene3D" id="1.10.630.10">
    <property type="entry name" value="Cytochrome P450"/>
    <property type="match status" value="1"/>
</dbReference>
<keyword evidence="6 14" id="KW-0349">Heme</keyword>
<evidence type="ECO:0000256" key="8">
    <source>
        <dbReference type="ARBA" id="ARBA00022824"/>
    </source>
</evidence>
<feature type="transmembrane region" description="Helical" evidence="16">
    <location>
        <begin position="12"/>
        <end position="30"/>
    </location>
</feature>
<dbReference type="GO" id="GO:0005506">
    <property type="term" value="F:iron ion binding"/>
    <property type="evidence" value="ECO:0007669"/>
    <property type="project" value="InterPro"/>
</dbReference>
<evidence type="ECO:0000256" key="5">
    <source>
        <dbReference type="ARBA" id="ARBA00010617"/>
    </source>
</evidence>
<evidence type="ECO:0000256" key="15">
    <source>
        <dbReference type="RuleBase" id="RU000461"/>
    </source>
</evidence>
<reference evidence="17" key="1">
    <citation type="submission" date="2022-01" db="EMBL/GenBank/DDBJ databases">
        <authorList>
            <person name="King R."/>
        </authorList>
    </citation>
    <scope>NUCLEOTIDE SEQUENCE</scope>
</reference>
<evidence type="ECO:0000256" key="9">
    <source>
        <dbReference type="ARBA" id="ARBA00022848"/>
    </source>
</evidence>
<keyword evidence="13 16" id="KW-0472">Membrane</keyword>
<evidence type="ECO:0000313" key="18">
    <source>
        <dbReference type="Proteomes" id="UP001153620"/>
    </source>
</evidence>
<evidence type="ECO:0000256" key="3">
    <source>
        <dbReference type="ARBA" id="ARBA00004174"/>
    </source>
</evidence>
<evidence type="ECO:0000256" key="4">
    <source>
        <dbReference type="ARBA" id="ARBA00004406"/>
    </source>
</evidence>
<evidence type="ECO:0000256" key="7">
    <source>
        <dbReference type="ARBA" id="ARBA00022723"/>
    </source>
</evidence>
<keyword evidence="8" id="KW-0256">Endoplasmic reticulum</keyword>
<keyword evidence="7 14" id="KW-0479">Metal-binding</keyword>
<keyword evidence="11 14" id="KW-0408">Iron</keyword>
<reference evidence="17" key="2">
    <citation type="submission" date="2022-10" db="EMBL/GenBank/DDBJ databases">
        <authorList>
            <consortium name="ENA_rothamsted_submissions"/>
            <consortium name="culmorum"/>
            <person name="King R."/>
        </authorList>
    </citation>
    <scope>NUCLEOTIDE SEQUENCE</scope>
</reference>
<proteinExistence type="inferred from homology"/>
<dbReference type="Pfam" id="PF00067">
    <property type="entry name" value="p450"/>
    <property type="match status" value="1"/>
</dbReference>
<dbReference type="PANTHER" id="PTHR24292">
    <property type="entry name" value="CYTOCHROME P450"/>
    <property type="match status" value="1"/>
</dbReference>
<keyword evidence="16" id="KW-0812">Transmembrane</keyword>
<dbReference type="OrthoDB" id="2789670at2759"/>
<evidence type="ECO:0000256" key="10">
    <source>
        <dbReference type="ARBA" id="ARBA00023002"/>
    </source>
</evidence>